<proteinExistence type="inferred from homology"/>
<dbReference type="EMBL" id="LSRL02000408">
    <property type="protein sequence ID" value="TDG41122.1"/>
    <property type="molecule type" value="Genomic_DNA"/>
</dbReference>
<sequence>MFGFVKCLSKYRLAFFLIIIAVLGKVYQKDIVQLLQIGAARYLHSATNERTESVPVKFSETHDNIFTAEQLSTFNGENGAPIYLSLLGAVFDVSRGIKHYGPGCSYNFFVGRDASVSFVSGEFEHYDPATADDVLSLKGNDLIELAKWQQFYEKEYTYKGKLIGRFYDETGQPTVYHKKFLVLLDEAKIAKAQVDELRNRYPGCNIEWSEAKGTRVWCTTTSGDGKEREWSGYPRKLYNRDNKNFHCACVPEAELSDPMFKPYDNCEDRSTECFYRV</sequence>
<comment type="similarity">
    <text evidence="1">Belongs to the cytochrome b5 family. MAPR subfamily.</text>
</comment>
<dbReference type="Proteomes" id="UP000295192">
    <property type="component" value="Unassembled WGS sequence"/>
</dbReference>
<evidence type="ECO:0000256" key="1">
    <source>
        <dbReference type="ARBA" id="ARBA00038357"/>
    </source>
</evidence>
<dbReference type="InterPro" id="IPR036400">
    <property type="entry name" value="Cyt_B5-like_heme/steroid_sf"/>
</dbReference>
<dbReference type="GO" id="GO:0012505">
    <property type="term" value="C:endomembrane system"/>
    <property type="evidence" value="ECO:0007669"/>
    <property type="project" value="TreeGrafter"/>
</dbReference>
<dbReference type="GO" id="GO:0016020">
    <property type="term" value="C:membrane"/>
    <property type="evidence" value="ECO:0007669"/>
    <property type="project" value="TreeGrafter"/>
</dbReference>
<dbReference type="InterPro" id="IPR001199">
    <property type="entry name" value="Cyt_B5-like_heme/steroid-bd"/>
</dbReference>
<dbReference type="SUPFAM" id="SSF55856">
    <property type="entry name" value="Cytochrome b5-like heme/steroid binding domain"/>
    <property type="match status" value="1"/>
</dbReference>
<dbReference type="Pfam" id="PF00173">
    <property type="entry name" value="Cyt-b5"/>
    <property type="match status" value="1"/>
</dbReference>
<dbReference type="AlphaFoldDB" id="A0A484AYP2"/>
<feature type="domain" description="Cytochrome b5 heme-binding" evidence="2">
    <location>
        <begin position="66"/>
        <end position="163"/>
    </location>
</feature>
<dbReference type="KEGG" id="dnv:108656608"/>
<keyword evidence="4" id="KW-1185">Reference proteome</keyword>
<dbReference type="Gene3D" id="3.10.120.10">
    <property type="entry name" value="Cytochrome b5-like heme/steroid binding domain"/>
    <property type="match status" value="1"/>
</dbReference>
<gene>
    <name evidence="3" type="ORF">AWZ03_012449</name>
</gene>
<name>A0A484AYP2_DRONA</name>
<comment type="caution">
    <text evidence="3">The sequence shown here is derived from an EMBL/GenBank/DDBJ whole genome shotgun (WGS) entry which is preliminary data.</text>
</comment>
<dbReference type="OrthoDB" id="10257697at2759"/>
<reference evidence="3 4" key="1">
    <citation type="journal article" date="2019" name="J. Hered.">
        <title>An Improved Genome Assembly for Drosophila navojoa, the Basal Species in the mojavensis Cluster.</title>
        <authorList>
            <person name="Vanderlinde T."/>
            <person name="Dupim E.G."/>
            <person name="Nazario-Yepiz N.O."/>
            <person name="Carvalho A.B."/>
        </authorList>
    </citation>
    <scope>NUCLEOTIDE SEQUENCE [LARGE SCALE GENOMIC DNA]</scope>
    <source>
        <strain evidence="3">Navoj_Jal97</strain>
        <tissue evidence="3">Whole organism</tissue>
    </source>
</reference>
<dbReference type="PANTHER" id="PTHR10281">
    <property type="entry name" value="MEMBRANE-ASSOCIATED PROGESTERONE RECEPTOR COMPONENT-RELATED"/>
    <property type="match status" value="1"/>
</dbReference>
<dbReference type="PANTHER" id="PTHR10281:SF4">
    <property type="entry name" value="NEUFERRICIN"/>
    <property type="match status" value="1"/>
</dbReference>
<accession>A0A484AYP2</accession>
<dbReference type="InterPro" id="IPR050577">
    <property type="entry name" value="MAPR/NEUFC/NENF-like"/>
</dbReference>
<evidence type="ECO:0000313" key="4">
    <source>
        <dbReference type="Proteomes" id="UP000295192"/>
    </source>
</evidence>
<organism evidence="3 4">
    <name type="scientific">Drosophila navojoa</name>
    <name type="common">Fruit fly</name>
    <dbReference type="NCBI Taxonomy" id="7232"/>
    <lineage>
        <taxon>Eukaryota</taxon>
        <taxon>Metazoa</taxon>
        <taxon>Ecdysozoa</taxon>
        <taxon>Arthropoda</taxon>
        <taxon>Hexapoda</taxon>
        <taxon>Insecta</taxon>
        <taxon>Pterygota</taxon>
        <taxon>Neoptera</taxon>
        <taxon>Endopterygota</taxon>
        <taxon>Diptera</taxon>
        <taxon>Brachycera</taxon>
        <taxon>Muscomorpha</taxon>
        <taxon>Ephydroidea</taxon>
        <taxon>Drosophilidae</taxon>
        <taxon>Drosophila</taxon>
    </lineage>
</organism>
<dbReference type="SMART" id="SM01117">
    <property type="entry name" value="Cyt-b5"/>
    <property type="match status" value="1"/>
</dbReference>
<dbReference type="OMA" id="PPCNIEW"/>
<evidence type="ECO:0000313" key="3">
    <source>
        <dbReference type="EMBL" id="TDG41122.1"/>
    </source>
</evidence>
<dbReference type="STRING" id="7232.A0A484AYP2"/>
<evidence type="ECO:0000259" key="2">
    <source>
        <dbReference type="SMART" id="SM01117"/>
    </source>
</evidence>
<protein>
    <recommendedName>
        <fullName evidence="2">Cytochrome b5 heme-binding domain-containing protein</fullName>
    </recommendedName>
</protein>